<keyword evidence="1" id="KW-0472">Membrane</keyword>
<accession>A0A0V1N7J9</accession>
<keyword evidence="1" id="KW-0812">Transmembrane</keyword>
<evidence type="ECO:0000313" key="3">
    <source>
        <dbReference type="Proteomes" id="UP000054843"/>
    </source>
</evidence>
<dbReference type="EMBL" id="JYDO01000005">
    <property type="protein sequence ID" value="KRZ79840.1"/>
    <property type="molecule type" value="Genomic_DNA"/>
</dbReference>
<feature type="transmembrane region" description="Helical" evidence="1">
    <location>
        <begin position="20"/>
        <end position="39"/>
    </location>
</feature>
<keyword evidence="3" id="KW-1185">Reference proteome</keyword>
<reference evidence="2 3" key="1">
    <citation type="submission" date="2015-01" db="EMBL/GenBank/DDBJ databases">
        <title>Evolution of Trichinella species and genotypes.</title>
        <authorList>
            <person name="Korhonen P.K."/>
            <person name="Edoardo P."/>
            <person name="Giuseppe L.R."/>
            <person name="Gasser R.B."/>
        </authorList>
    </citation>
    <scope>NUCLEOTIDE SEQUENCE [LARGE SCALE GENOMIC DNA]</scope>
    <source>
        <strain evidence="2">ISS1980</strain>
    </source>
</reference>
<sequence length="60" mass="7115">MYINYEKKRGRGVAGRGCEIGFFLIGYFGFISILLDLVLRRFCFCHCWWSNLSILLLFKE</sequence>
<gene>
    <name evidence="2" type="ORF">T10_1483</name>
</gene>
<evidence type="ECO:0000256" key="1">
    <source>
        <dbReference type="SAM" id="Phobius"/>
    </source>
</evidence>
<proteinExistence type="predicted"/>
<organism evidence="2 3">
    <name type="scientific">Trichinella papuae</name>
    <dbReference type="NCBI Taxonomy" id="268474"/>
    <lineage>
        <taxon>Eukaryota</taxon>
        <taxon>Metazoa</taxon>
        <taxon>Ecdysozoa</taxon>
        <taxon>Nematoda</taxon>
        <taxon>Enoplea</taxon>
        <taxon>Dorylaimia</taxon>
        <taxon>Trichinellida</taxon>
        <taxon>Trichinellidae</taxon>
        <taxon>Trichinella</taxon>
    </lineage>
</organism>
<comment type="caution">
    <text evidence="2">The sequence shown here is derived from an EMBL/GenBank/DDBJ whole genome shotgun (WGS) entry which is preliminary data.</text>
</comment>
<evidence type="ECO:0008006" key="4">
    <source>
        <dbReference type="Google" id="ProtNLM"/>
    </source>
</evidence>
<keyword evidence="1" id="KW-1133">Transmembrane helix</keyword>
<evidence type="ECO:0000313" key="2">
    <source>
        <dbReference type="EMBL" id="KRZ79840.1"/>
    </source>
</evidence>
<name>A0A0V1N7J9_9BILA</name>
<protein>
    <recommendedName>
        <fullName evidence="4">Transmembrane protein</fullName>
    </recommendedName>
</protein>
<dbReference type="Proteomes" id="UP000054843">
    <property type="component" value="Unassembled WGS sequence"/>
</dbReference>
<dbReference type="AlphaFoldDB" id="A0A0V1N7J9"/>